<keyword evidence="5 14" id="KW-0964">Secreted</keyword>
<dbReference type="PIRSF" id="PIRSF002417">
    <property type="entry name" value="Lipid_binding_protein"/>
    <property type="match status" value="1"/>
</dbReference>
<keyword evidence="9 14" id="KW-0044">Antibiotic</keyword>
<gene>
    <name evidence="18 19" type="primary">Bpi</name>
</gene>
<keyword evidence="11 14" id="KW-0325">Glycoprotein</keyword>
<evidence type="ECO:0000259" key="16">
    <source>
        <dbReference type="SMART" id="SM00329"/>
    </source>
</evidence>
<keyword evidence="7 14" id="KW-0399">Innate immunity</keyword>
<accession>A0A6P6EE57</accession>
<dbReference type="GO" id="GO:0032717">
    <property type="term" value="P:negative regulation of interleukin-8 production"/>
    <property type="evidence" value="ECO:0007669"/>
    <property type="project" value="TreeGrafter"/>
</dbReference>
<evidence type="ECO:0000259" key="15">
    <source>
        <dbReference type="SMART" id="SM00328"/>
    </source>
</evidence>
<feature type="disulfide bond" evidence="13">
    <location>
        <begin position="162"/>
        <end position="201"/>
    </location>
</feature>
<evidence type="ECO:0000313" key="18">
    <source>
        <dbReference type="RefSeq" id="XP_004631058.1"/>
    </source>
</evidence>
<dbReference type="GO" id="GO:0031663">
    <property type="term" value="P:lipopolysaccharide-mediated signaling pathway"/>
    <property type="evidence" value="ECO:0007669"/>
    <property type="project" value="TreeGrafter"/>
</dbReference>
<evidence type="ECO:0000256" key="4">
    <source>
        <dbReference type="ARBA" id="ARBA00017827"/>
    </source>
</evidence>
<evidence type="ECO:0000256" key="12">
    <source>
        <dbReference type="ARBA" id="ARBA00025943"/>
    </source>
</evidence>
<keyword evidence="6 14" id="KW-0929">Antimicrobial</keyword>
<comment type="function">
    <text evidence="14">The cytotoxic action of BPI is limited to many species of Gram-negative bacteria; this specificity may be explained by a strong affinity of the very basic N-terminal half for the negatively charged lipopolysaccharides that are unique to the Gram-negative bacterial outer envelope.</text>
</comment>
<dbReference type="OrthoDB" id="10255543at2759"/>
<dbReference type="Gene3D" id="3.15.10.10">
    <property type="entry name" value="Bactericidal permeability-increasing protein, domain 1"/>
    <property type="match status" value="1"/>
</dbReference>
<comment type="domain">
    <text evidence="14">The N- and C-terminal barrels adopt an identical fold despite having only 13% of conserved residues.</text>
</comment>
<dbReference type="FunFam" id="3.15.10.10:FF:000001">
    <property type="entry name" value="phospholipid transfer protein-like"/>
    <property type="match status" value="1"/>
</dbReference>
<evidence type="ECO:0000256" key="8">
    <source>
        <dbReference type="ARBA" id="ARBA00022859"/>
    </source>
</evidence>
<comment type="similarity">
    <text evidence="3">Belongs to the BPI/LBP/Plunc superfamily. BPI/LBP family.</text>
</comment>
<dbReference type="Pfam" id="PF02886">
    <property type="entry name" value="LBP_BPI_CETP_C"/>
    <property type="match status" value="1"/>
</dbReference>
<dbReference type="Proteomes" id="UP000515203">
    <property type="component" value="Unplaced"/>
</dbReference>
<evidence type="ECO:0000256" key="11">
    <source>
        <dbReference type="ARBA" id="ARBA00023180"/>
    </source>
</evidence>
<keyword evidence="10 13" id="KW-1015">Disulfide bond</keyword>
<keyword evidence="8 14" id="KW-0391">Immunity</keyword>
<feature type="domain" description="Lipid-binding serum glycoprotein C-terminal" evidence="16">
    <location>
        <begin position="274"/>
        <end position="477"/>
    </location>
</feature>
<dbReference type="GO" id="GO:0032720">
    <property type="term" value="P:negative regulation of tumor necrosis factor production"/>
    <property type="evidence" value="ECO:0007669"/>
    <property type="project" value="TreeGrafter"/>
</dbReference>
<evidence type="ECO:0000313" key="19">
    <source>
        <dbReference type="RefSeq" id="XP_023570576.1"/>
    </source>
</evidence>
<evidence type="ECO:0000313" key="17">
    <source>
        <dbReference type="Proteomes" id="UP000515203"/>
    </source>
</evidence>
<dbReference type="InterPro" id="IPR017942">
    <property type="entry name" value="Lipid-bd_serum_glycop_N"/>
</dbReference>
<dbReference type="RefSeq" id="XP_004631058.1">
    <property type="nucleotide sequence ID" value="XM_004631001.2"/>
</dbReference>
<evidence type="ECO:0000256" key="5">
    <source>
        <dbReference type="ARBA" id="ARBA00022525"/>
    </source>
</evidence>
<evidence type="ECO:0000256" key="14">
    <source>
        <dbReference type="RuleBase" id="RU369039"/>
    </source>
</evidence>
<reference evidence="18 19" key="1">
    <citation type="submission" date="2025-04" db="UniProtKB">
        <authorList>
            <consortium name="RefSeq"/>
        </authorList>
    </citation>
    <scope>IDENTIFICATION</scope>
</reference>
<evidence type="ECO:0000256" key="13">
    <source>
        <dbReference type="PIRSR" id="PIRSR002417-50"/>
    </source>
</evidence>
<sequence>MARDQDSTRTWAALVVLATAGTALAAAANPGFVIRISQAGLDYVRQQEMPMLQKKLESIKLPDFSGSFKMSFLGKGHYSFYSMNVLNFQLPSSQIRLQPNVGLQLSIGNAHVTINGKWKARKKFLKLRGSFVLRVEGVSISADLKLGRDPPSGRFTVACSSCSSSINRVHLSSRGIVGWLLRLFHKKVDSMLRKLLNKNICKILSNSVANDLQQYINTVPVTSKIDKVSAINYSLVASPIVTANSLDLPLKGEFFSQASRSPPPFEPPVIAIPPDHDRMVYLAMSDYFFNTAGLVYQRAGVLKWSLTNNTLPKGSKFQLTTNFLGEFLPQVSQKFPNMDVKLVLSASSPPHLVMQPTGLTLASTLEAQAFAVHPNSSLASLFLLGMNITAHMEVGANADRLTGEFMMDTLHLKLIHSNIGTFPVELLQSIMNYILPSVVLPKINKRLQRGFPLPVPNGVQLSNLVFRSYQDFLLLGADVRCG</sequence>
<dbReference type="GO" id="GO:0005615">
    <property type="term" value="C:extracellular space"/>
    <property type="evidence" value="ECO:0007669"/>
    <property type="project" value="UniProtKB-UniRule"/>
</dbReference>
<dbReference type="PANTHER" id="PTHR10504">
    <property type="entry name" value="BACTERICIDAL PERMEABILITY-INCREASING BPI PROTEIN-RELATED"/>
    <property type="match status" value="1"/>
</dbReference>
<dbReference type="CTD" id="671"/>
<comment type="subcellular location">
    <subcellularLocation>
        <location evidence="1">Cytoplasmic granule membrane</location>
    </subcellularLocation>
    <subcellularLocation>
        <location evidence="2 14">Secreted</location>
    </subcellularLocation>
</comment>
<evidence type="ECO:0000256" key="1">
    <source>
        <dbReference type="ARBA" id="ARBA00004197"/>
    </source>
</evidence>
<dbReference type="SUPFAM" id="SSF55394">
    <property type="entry name" value="Bactericidal permeability-increasing protein, BPI"/>
    <property type="match status" value="2"/>
</dbReference>
<dbReference type="GO" id="GO:0001530">
    <property type="term" value="F:lipopolysaccharide binding"/>
    <property type="evidence" value="ECO:0007669"/>
    <property type="project" value="TreeGrafter"/>
</dbReference>
<dbReference type="InterPro" id="IPR030675">
    <property type="entry name" value="BPI/LBP"/>
</dbReference>
<organism evidence="17 19">
    <name type="scientific">Octodon degus</name>
    <name type="common">Degu</name>
    <name type="synonym">Sciurus degus</name>
    <dbReference type="NCBI Taxonomy" id="10160"/>
    <lineage>
        <taxon>Eukaryota</taxon>
        <taxon>Metazoa</taxon>
        <taxon>Chordata</taxon>
        <taxon>Craniata</taxon>
        <taxon>Vertebrata</taxon>
        <taxon>Euteleostomi</taxon>
        <taxon>Mammalia</taxon>
        <taxon>Eutheria</taxon>
        <taxon>Euarchontoglires</taxon>
        <taxon>Glires</taxon>
        <taxon>Rodentia</taxon>
        <taxon>Hystricomorpha</taxon>
        <taxon>Octodontidae</taxon>
        <taxon>Octodon</taxon>
    </lineage>
</organism>
<dbReference type="AlphaFoldDB" id="A0A6P6EE57"/>
<dbReference type="SMART" id="SM00328">
    <property type="entry name" value="BPI1"/>
    <property type="match status" value="1"/>
</dbReference>
<protein>
    <recommendedName>
        <fullName evidence="4 14">Bactericidal permeability-increasing protein</fullName>
        <shortName evidence="14">BPI</shortName>
    </recommendedName>
</protein>
<dbReference type="InterPro" id="IPR001124">
    <property type="entry name" value="Lipid-bd_serum_glycop_C"/>
</dbReference>
<comment type="subunit">
    <text evidence="12 14">Monomer. Homodimer; disulfide-linked.</text>
</comment>
<evidence type="ECO:0000256" key="6">
    <source>
        <dbReference type="ARBA" id="ARBA00022529"/>
    </source>
</evidence>
<dbReference type="Pfam" id="PF01273">
    <property type="entry name" value="LBP_BPI_CETP"/>
    <property type="match status" value="1"/>
</dbReference>
<evidence type="ECO:0000256" key="7">
    <source>
        <dbReference type="ARBA" id="ARBA00022588"/>
    </source>
</evidence>
<evidence type="ECO:0000256" key="9">
    <source>
        <dbReference type="ARBA" id="ARBA00023022"/>
    </source>
</evidence>
<dbReference type="GO" id="GO:0043031">
    <property type="term" value="P:negative regulation of macrophage activation"/>
    <property type="evidence" value="ECO:0007669"/>
    <property type="project" value="TreeGrafter"/>
</dbReference>
<dbReference type="FunFam" id="3.15.20.10:FF:000001">
    <property type="entry name" value="Phospholipid transfer protein"/>
    <property type="match status" value="1"/>
</dbReference>
<proteinExistence type="inferred from homology"/>
<dbReference type="RefSeq" id="XP_023570576.1">
    <property type="nucleotide sequence ID" value="XM_023714808.1"/>
</dbReference>
<evidence type="ECO:0000256" key="3">
    <source>
        <dbReference type="ARBA" id="ARBA00007292"/>
    </source>
</evidence>
<dbReference type="PANTHER" id="PTHR10504:SF84">
    <property type="entry name" value="BACTERICIDAL PERMEABILITY-INCREASING PROTEIN"/>
    <property type="match status" value="1"/>
</dbReference>
<comment type="domain">
    <text evidence="14">The N-terminal region may be exposed to the interior of the granule, whereas the C-terminal portion may be embedded in the membrane. During phagocytosis and degranulation, proteases may be released and activated and cleave BPI at the junction of the N- and C-terminal portions of the molecule, providing controlled release of the N-terminal antibacterial fragment when bacteria are ingested.</text>
</comment>
<dbReference type="CDD" id="cd00026">
    <property type="entry name" value="BPI2"/>
    <property type="match status" value="1"/>
</dbReference>
<dbReference type="InterPro" id="IPR032942">
    <property type="entry name" value="BPI/LBP/Plunc"/>
</dbReference>
<dbReference type="SMART" id="SM00329">
    <property type="entry name" value="BPI2"/>
    <property type="match status" value="1"/>
</dbReference>
<dbReference type="Gene3D" id="3.15.20.10">
    <property type="entry name" value="Bactericidal permeability-increasing protein, domain 2"/>
    <property type="match status" value="1"/>
</dbReference>
<dbReference type="GO" id="GO:0050829">
    <property type="term" value="P:defense response to Gram-negative bacterium"/>
    <property type="evidence" value="ECO:0007669"/>
    <property type="project" value="UniProtKB-UniRule"/>
</dbReference>
<dbReference type="GO" id="GO:0032715">
    <property type="term" value="P:negative regulation of interleukin-6 production"/>
    <property type="evidence" value="ECO:0007669"/>
    <property type="project" value="TreeGrafter"/>
</dbReference>
<dbReference type="GO" id="GO:0045087">
    <property type="term" value="P:innate immune response"/>
    <property type="evidence" value="ECO:0007669"/>
    <property type="project" value="UniProtKB-UniRule"/>
</dbReference>
<feature type="domain" description="Lipid-binding serum glycoprotein N-terminal" evidence="15">
    <location>
        <begin position="35"/>
        <end position="259"/>
    </location>
</feature>
<keyword evidence="14" id="KW-0732">Signal</keyword>
<keyword evidence="17" id="KW-1185">Reference proteome</keyword>
<dbReference type="CDD" id="cd00025">
    <property type="entry name" value="BPI1"/>
    <property type="match status" value="1"/>
</dbReference>
<dbReference type="GeneID" id="101577145"/>
<evidence type="ECO:0000256" key="2">
    <source>
        <dbReference type="ARBA" id="ARBA00004613"/>
    </source>
</evidence>
<name>A0A6P6EE57_OCTDE</name>
<dbReference type="InterPro" id="IPR017943">
    <property type="entry name" value="Bactericidal_perm-incr_a/b_dom"/>
</dbReference>
<evidence type="ECO:0000256" key="10">
    <source>
        <dbReference type="ARBA" id="ARBA00023157"/>
    </source>
</evidence>